<dbReference type="InterPro" id="IPR036259">
    <property type="entry name" value="MFS_trans_sf"/>
</dbReference>
<keyword evidence="1 4" id="KW-0812">Transmembrane</keyword>
<feature type="transmembrane region" description="Helical" evidence="4">
    <location>
        <begin position="361"/>
        <end position="382"/>
    </location>
</feature>
<keyword evidence="6" id="KW-1185">Reference proteome</keyword>
<feature type="transmembrane region" description="Helical" evidence="4">
    <location>
        <begin position="61"/>
        <end position="80"/>
    </location>
</feature>
<comment type="caution">
    <text evidence="5">The sequence shown here is derived from an EMBL/GenBank/DDBJ whole genome shotgun (WGS) entry which is preliminary data.</text>
</comment>
<feature type="transmembrane region" description="Helical" evidence="4">
    <location>
        <begin position="300"/>
        <end position="320"/>
    </location>
</feature>
<feature type="transmembrane region" description="Helical" evidence="4">
    <location>
        <begin position="122"/>
        <end position="142"/>
    </location>
</feature>
<dbReference type="PANTHER" id="PTHR23121">
    <property type="entry name" value="SODIUM-DEPENDENT GLUCOSE TRANSPORTER 1"/>
    <property type="match status" value="1"/>
</dbReference>
<dbReference type="EMBL" id="JAFCMP010000083">
    <property type="protein sequence ID" value="KAG5187749.1"/>
    <property type="molecule type" value="Genomic_DNA"/>
</dbReference>
<feature type="transmembrane region" description="Helical" evidence="4">
    <location>
        <begin position="148"/>
        <end position="166"/>
    </location>
</feature>
<evidence type="ECO:0000256" key="4">
    <source>
        <dbReference type="SAM" id="Phobius"/>
    </source>
</evidence>
<feature type="transmembrane region" description="Helical" evidence="4">
    <location>
        <begin position="28"/>
        <end position="49"/>
    </location>
</feature>
<evidence type="ECO:0000313" key="6">
    <source>
        <dbReference type="Proteomes" id="UP000664859"/>
    </source>
</evidence>
<dbReference type="Gene3D" id="1.20.1250.20">
    <property type="entry name" value="MFS general substrate transporter like domains"/>
    <property type="match status" value="2"/>
</dbReference>
<dbReference type="InterPro" id="IPR011701">
    <property type="entry name" value="MFS"/>
</dbReference>
<dbReference type="OrthoDB" id="10679793at2759"/>
<dbReference type="PANTHER" id="PTHR23121:SF9">
    <property type="entry name" value="SODIUM-DEPENDENT GLUCOSE TRANSPORTER 1"/>
    <property type="match status" value="1"/>
</dbReference>
<keyword evidence="3 4" id="KW-0472">Membrane</keyword>
<evidence type="ECO:0000313" key="5">
    <source>
        <dbReference type="EMBL" id="KAG5187749.1"/>
    </source>
</evidence>
<dbReference type="GO" id="GO:0022857">
    <property type="term" value="F:transmembrane transporter activity"/>
    <property type="evidence" value="ECO:0007669"/>
    <property type="project" value="InterPro"/>
</dbReference>
<sequence>MSAAPHAHGEAYGPALPQLRDHVPGAQYSSVAVVFLARSAAGVCGAVAMGRALEATARTHLALSAATALACCGALLLPLAASVPALMAAVFVMDVGLGGVNCGGNTLCAWANAENPTPALNVLNGAFGLGALTGPLVMVAASNDAKRAFWAIAALSAAAALVGLLVPPPPAPPPRKAAEGGEGGGRGGGGEGGALLVMPLTAAFICLSVGAEISFGAFAVPYALGQNELYDASGGREGFRMSVTEADVLNSCFWATFTAARLLWGALALRVRPAPSLAGQLATLTAAMAMMALLPTRLSFWLGAVVYGAGMSGCFAAALAQMQEIAGGMTGAAGAWVSGGASLGPLVQLAVASRASHPREIMWTILAACIGACASMGALWAACSVHWRGAPGGYNSYSNSSAQPEYKVIALIEMDGDGAGGVVDIDIDQP</sequence>
<evidence type="ECO:0000256" key="3">
    <source>
        <dbReference type="ARBA" id="ARBA00023136"/>
    </source>
</evidence>
<feature type="transmembrane region" description="Helical" evidence="4">
    <location>
        <begin position="332"/>
        <end position="355"/>
    </location>
</feature>
<accession>A0A836CJG6</accession>
<dbReference type="AlphaFoldDB" id="A0A836CJG6"/>
<proteinExistence type="predicted"/>
<feature type="transmembrane region" description="Helical" evidence="4">
    <location>
        <begin position="195"/>
        <end position="220"/>
    </location>
</feature>
<dbReference type="Proteomes" id="UP000664859">
    <property type="component" value="Unassembled WGS sequence"/>
</dbReference>
<dbReference type="Pfam" id="PF07690">
    <property type="entry name" value="MFS_1"/>
    <property type="match status" value="1"/>
</dbReference>
<name>A0A836CJG6_9STRA</name>
<keyword evidence="2 4" id="KW-1133">Transmembrane helix</keyword>
<evidence type="ECO:0000256" key="2">
    <source>
        <dbReference type="ARBA" id="ARBA00022989"/>
    </source>
</evidence>
<organism evidence="5 6">
    <name type="scientific">Tribonema minus</name>
    <dbReference type="NCBI Taxonomy" id="303371"/>
    <lineage>
        <taxon>Eukaryota</taxon>
        <taxon>Sar</taxon>
        <taxon>Stramenopiles</taxon>
        <taxon>Ochrophyta</taxon>
        <taxon>PX clade</taxon>
        <taxon>Xanthophyceae</taxon>
        <taxon>Tribonematales</taxon>
        <taxon>Tribonemataceae</taxon>
        <taxon>Tribonema</taxon>
    </lineage>
</organism>
<evidence type="ECO:0000256" key="1">
    <source>
        <dbReference type="ARBA" id="ARBA00022692"/>
    </source>
</evidence>
<protein>
    <submittedName>
        <fullName evidence="5">Major facilitator superfamily domain-containing protein</fullName>
    </submittedName>
</protein>
<reference evidence="5" key="1">
    <citation type="submission" date="2021-02" db="EMBL/GenBank/DDBJ databases">
        <title>First Annotated Genome of the Yellow-green Alga Tribonema minus.</title>
        <authorList>
            <person name="Mahan K.M."/>
        </authorList>
    </citation>
    <scope>NUCLEOTIDE SEQUENCE</scope>
    <source>
        <strain evidence="5">UTEX B ZZ1240</strain>
    </source>
</reference>
<gene>
    <name evidence="5" type="ORF">JKP88DRAFT_306628</name>
</gene>
<dbReference type="SUPFAM" id="SSF103473">
    <property type="entry name" value="MFS general substrate transporter"/>
    <property type="match status" value="1"/>
</dbReference>